<feature type="transmembrane region" description="Helical" evidence="1">
    <location>
        <begin position="315"/>
        <end position="333"/>
    </location>
</feature>
<dbReference type="EMBL" id="CP019628">
    <property type="protein sequence ID" value="AQQ00818.1"/>
    <property type="molecule type" value="Genomic_DNA"/>
</dbReference>
<evidence type="ECO:0000256" key="1">
    <source>
        <dbReference type="SAM" id="Phobius"/>
    </source>
</evidence>
<sequence length="336" mass="38811">MNTICAFSSDSRELYKADIYRVLALPKNHIVHFRYKTKYVDDNLLQKPKKLKKQKVAIFFTHGNDLDASENTLQHFSVRWATITNTEISADTDVFHVYMKLGEFCNVEIDSGNSVEKKPPTKFFSRLNCTEKNEESNWNSRILAIKDFFPPIIFFHLKGIRNGWRDKVIHYQNSKKACSYNLIHGDRYIIKLAVSNPNASDTKIEISDSSEEITINCINPFESSIQFDDHDIPISVKTLQVFKQASLLEFKPTIKKDGSDEYEVLGEYSTNIELNLKLSFKRPLIFGLFSTMAFWALLLAKPMSSSATWPSDCTLIISTFLFYFSSSSLFFWFNKK</sequence>
<organism evidence="2 3">
    <name type="scientific">Pseudoalteromonas aliena</name>
    <dbReference type="NCBI Taxonomy" id="247523"/>
    <lineage>
        <taxon>Bacteria</taxon>
        <taxon>Pseudomonadati</taxon>
        <taxon>Pseudomonadota</taxon>
        <taxon>Gammaproteobacteria</taxon>
        <taxon>Alteromonadales</taxon>
        <taxon>Pseudoalteromonadaceae</taxon>
        <taxon>Pseudoalteromonas</taxon>
    </lineage>
</organism>
<dbReference type="KEGG" id="paln:B0W48_13955"/>
<proteinExistence type="predicted"/>
<keyword evidence="1" id="KW-1133">Transmembrane helix</keyword>
<name>A0A1Q2H0D3_9GAMM</name>
<dbReference type="AlphaFoldDB" id="A0A1Q2H0D3"/>
<reference evidence="2 3" key="1">
    <citation type="submission" date="2017-02" db="EMBL/GenBank/DDBJ databases">
        <title>Complete genome sequence of the cold-active Pseudoalteromonas aliena strain EH1 isolated from Arctic seawater.</title>
        <authorList>
            <person name="Kim E."/>
            <person name="Heo E."/>
            <person name="Kim H."/>
            <person name="Kim D."/>
        </authorList>
    </citation>
    <scope>NUCLEOTIDE SEQUENCE [LARGE SCALE GENOMIC DNA]</scope>
    <source>
        <strain evidence="2 3">EH1</strain>
    </source>
</reference>
<protein>
    <submittedName>
        <fullName evidence="2">Uncharacterized protein</fullName>
    </submittedName>
</protein>
<keyword evidence="1" id="KW-0812">Transmembrane</keyword>
<accession>A0A1Q2H0D3</accession>
<dbReference type="Proteomes" id="UP000188243">
    <property type="component" value="Chromosome"/>
</dbReference>
<evidence type="ECO:0000313" key="2">
    <source>
        <dbReference type="EMBL" id="AQQ00818.1"/>
    </source>
</evidence>
<keyword evidence="1" id="KW-0472">Membrane</keyword>
<gene>
    <name evidence="2" type="ORF">B0W48_13955</name>
</gene>
<feature type="transmembrane region" description="Helical" evidence="1">
    <location>
        <begin position="284"/>
        <end position="303"/>
    </location>
</feature>
<evidence type="ECO:0000313" key="3">
    <source>
        <dbReference type="Proteomes" id="UP000188243"/>
    </source>
</evidence>